<dbReference type="RefSeq" id="WP_011400491.1">
    <property type="nucleotide sequence ID" value="NC_007645.1"/>
</dbReference>
<protein>
    <submittedName>
        <fullName evidence="1">Uncharacterized protein</fullName>
    </submittedName>
</protein>
<gene>
    <name evidence="1" type="ordered locus">HCH_06818</name>
</gene>
<evidence type="ECO:0000313" key="2">
    <source>
        <dbReference type="Proteomes" id="UP000000238"/>
    </source>
</evidence>
<reference evidence="1 2" key="1">
    <citation type="journal article" date="2005" name="Nucleic Acids Res.">
        <title>Genomic blueprint of Hahella chejuensis, a marine microbe producing an algicidal agent.</title>
        <authorList>
            <person name="Jeong H."/>
            <person name="Yim J.H."/>
            <person name="Lee C."/>
            <person name="Choi S.-H."/>
            <person name="Park Y.K."/>
            <person name="Yoon S.H."/>
            <person name="Hur C.-G."/>
            <person name="Kang H.-Y."/>
            <person name="Kim D."/>
            <person name="Lee H.H."/>
            <person name="Park K.H."/>
            <person name="Park S.-H."/>
            <person name="Park H.-S."/>
            <person name="Lee H.K."/>
            <person name="Oh T.K."/>
            <person name="Kim J.F."/>
        </authorList>
    </citation>
    <scope>NUCLEOTIDE SEQUENCE [LARGE SCALE GENOMIC DNA]</scope>
    <source>
        <strain evidence="1 2">KCTC 2396</strain>
    </source>
</reference>
<name>Q2S7D3_HAHCH</name>
<evidence type="ECO:0000313" key="1">
    <source>
        <dbReference type="EMBL" id="ABC33441.1"/>
    </source>
</evidence>
<dbReference type="OrthoDB" id="6190462at2"/>
<organism evidence="1 2">
    <name type="scientific">Hahella chejuensis (strain KCTC 2396)</name>
    <dbReference type="NCBI Taxonomy" id="349521"/>
    <lineage>
        <taxon>Bacteria</taxon>
        <taxon>Pseudomonadati</taxon>
        <taxon>Pseudomonadota</taxon>
        <taxon>Gammaproteobacteria</taxon>
        <taxon>Oceanospirillales</taxon>
        <taxon>Hahellaceae</taxon>
        <taxon>Hahella</taxon>
    </lineage>
</organism>
<accession>Q2S7D3</accession>
<dbReference type="EMBL" id="CP000155">
    <property type="protein sequence ID" value="ABC33441.1"/>
    <property type="molecule type" value="Genomic_DNA"/>
</dbReference>
<sequence>MQSTETIQLEVKNAVPSGGEQETTLCIDLWRQIDGFFKDRPFKVEDPYRGKLGEYDISLDASDMVRALQQAKDSSGSFNHYRRKHAEDSSVSLGATLSLKVVARNDLTAPYSIYHAASVFIQQLMLGMNIALPGSCQLLATQFLGQQAHRFEAQDFDSKAFYDANQSALDHGWPRIGQLSFEKVWDWFEMLGTSHRNTAISTANKVLVDMLKIAQQRYRYGARTAMLVANQLEMLMGARSDEDMLHLRERVSLVLGRPPESADCFKELYRLRHALFLGEHPVRRPALGYHDADEEIKQQLSQHNSGVEKAIAVVLALVQDLIETQSREYVFTEQMNRK</sequence>
<dbReference type="HOGENOM" id="CLU_820764_0_0_6"/>
<dbReference type="AlphaFoldDB" id="Q2S7D3"/>
<dbReference type="Proteomes" id="UP000000238">
    <property type="component" value="Chromosome"/>
</dbReference>
<dbReference type="STRING" id="349521.HCH_06818"/>
<keyword evidence="2" id="KW-1185">Reference proteome</keyword>
<proteinExistence type="predicted"/>
<dbReference type="KEGG" id="hch:HCH_06818"/>
<dbReference type="eggNOG" id="ENOG5033B6U">
    <property type="taxonomic scope" value="Bacteria"/>
</dbReference>